<reference evidence="4 5" key="1">
    <citation type="submission" date="2020-01" db="EMBL/GenBank/DDBJ databases">
        <title>Draft genome sequence of Aspergillus udagawae IFM 46972.</title>
        <authorList>
            <person name="Takahashi H."/>
            <person name="Yaguchi T."/>
        </authorList>
    </citation>
    <scope>NUCLEOTIDE SEQUENCE [LARGE SCALE GENOMIC DNA]</scope>
    <source>
        <strain evidence="4 5">IFM 46972</strain>
    </source>
</reference>
<dbReference type="GO" id="GO:0004497">
    <property type="term" value="F:monooxygenase activity"/>
    <property type="evidence" value="ECO:0007669"/>
    <property type="project" value="UniProtKB-KW"/>
</dbReference>
<name>A0A8H3PCK5_9EURO</name>
<comment type="similarity">
    <text evidence="1">Belongs to the paxM FAD-dependent monooxygenase family.</text>
</comment>
<dbReference type="PANTHER" id="PTHR13789">
    <property type="entry name" value="MONOOXYGENASE"/>
    <property type="match status" value="1"/>
</dbReference>
<evidence type="ECO:0000256" key="1">
    <source>
        <dbReference type="ARBA" id="ARBA00007992"/>
    </source>
</evidence>
<dbReference type="InterPro" id="IPR036188">
    <property type="entry name" value="FAD/NAD-bd_sf"/>
</dbReference>
<accession>A0A8H3PCK5</accession>
<dbReference type="Gene3D" id="3.50.50.60">
    <property type="entry name" value="FAD/NAD(P)-binding domain"/>
    <property type="match status" value="1"/>
</dbReference>
<dbReference type="InterPro" id="IPR050493">
    <property type="entry name" value="FAD-dep_Monooxygenase_BioMet"/>
</dbReference>
<gene>
    <name evidence="4" type="ORF">IFM46972_08926</name>
</gene>
<dbReference type="AlphaFoldDB" id="A0A8H3PCK5"/>
<evidence type="ECO:0000313" key="5">
    <source>
        <dbReference type="Proteomes" id="UP000465221"/>
    </source>
</evidence>
<sequence length="124" mass="14024">MQHILCFPSPDQGQGGAQAVEDGGALCEVFTDLSDTPSDEEIRCRLALFEKIRLNRASAIQVFSNAGQDEAWKIRERAKQYMPEGVEVPSSPPEFMAHNFRYDVLEDSRRQLESFFKNTQAVQV</sequence>
<protein>
    <submittedName>
        <fullName evidence="4">Putative salicylate hydroxylase</fullName>
    </submittedName>
</protein>
<keyword evidence="3" id="KW-0503">Monooxygenase</keyword>
<dbReference type="EMBL" id="BLKC01000081">
    <property type="protein sequence ID" value="GFF49941.1"/>
    <property type="molecule type" value="Genomic_DNA"/>
</dbReference>
<keyword evidence="2" id="KW-0560">Oxidoreductase</keyword>
<comment type="caution">
    <text evidence="4">The sequence shown here is derived from an EMBL/GenBank/DDBJ whole genome shotgun (WGS) entry which is preliminary data.</text>
</comment>
<proteinExistence type="inferred from homology"/>
<organism evidence="4 5">
    <name type="scientific">Aspergillus udagawae</name>
    <dbReference type="NCBI Taxonomy" id="91492"/>
    <lineage>
        <taxon>Eukaryota</taxon>
        <taxon>Fungi</taxon>
        <taxon>Dikarya</taxon>
        <taxon>Ascomycota</taxon>
        <taxon>Pezizomycotina</taxon>
        <taxon>Eurotiomycetes</taxon>
        <taxon>Eurotiomycetidae</taxon>
        <taxon>Eurotiales</taxon>
        <taxon>Aspergillaceae</taxon>
        <taxon>Aspergillus</taxon>
        <taxon>Aspergillus subgen. Fumigati</taxon>
    </lineage>
</organism>
<evidence type="ECO:0000256" key="2">
    <source>
        <dbReference type="ARBA" id="ARBA00023002"/>
    </source>
</evidence>
<dbReference type="PANTHER" id="PTHR13789:SF215">
    <property type="entry name" value="FAD-BINDING DOMAIN-CONTAINING PROTEIN-RELATED"/>
    <property type="match status" value="1"/>
</dbReference>
<evidence type="ECO:0000256" key="3">
    <source>
        <dbReference type="ARBA" id="ARBA00023033"/>
    </source>
</evidence>
<evidence type="ECO:0000313" key="4">
    <source>
        <dbReference type="EMBL" id="GFF49941.1"/>
    </source>
</evidence>
<dbReference type="Proteomes" id="UP000465221">
    <property type="component" value="Unassembled WGS sequence"/>
</dbReference>